<evidence type="ECO:0000313" key="1">
    <source>
        <dbReference type="EMBL" id="MBH8575321.1"/>
    </source>
</evidence>
<name>A0A8J7LFK6_9NOST</name>
<keyword evidence="2" id="KW-1185">Reference proteome</keyword>
<dbReference type="RefSeq" id="WP_214434112.1">
    <property type="nucleotide sequence ID" value="NZ_CAWPUQ010000030.1"/>
</dbReference>
<dbReference type="EMBL" id="JAECZA010000125">
    <property type="protein sequence ID" value="MBH8575321.1"/>
    <property type="molecule type" value="Genomic_DNA"/>
</dbReference>
<accession>A0A8J7LFK6</accession>
<evidence type="ECO:0000313" key="2">
    <source>
        <dbReference type="Proteomes" id="UP000662314"/>
    </source>
</evidence>
<gene>
    <name evidence="1" type="ORF">I8752_20350</name>
</gene>
<comment type="caution">
    <text evidence="1">The sequence shown here is derived from an EMBL/GenBank/DDBJ whole genome shotgun (WGS) entry which is preliminary data.</text>
</comment>
<organism evidence="1 2">
    <name type="scientific">Dendronalium phyllosphericum CENA369</name>
    <dbReference type="NCBI Taxonomy" id="1725256"/>
    <lineage>
        <taxon>Bacteria</taxon>
        <taxon>Bacillati</taxon>
        <taxon>Cyanobacteriota</taxon>
        <taxon>Cyanophyceae</taxon>
        <taxon>Nostocales</taxon>
        <taxon>Nostocaceae</taxon>
        <taxon>Dendronalium</taxon>
        <taxon>Dendronalium phyllosphericum</taxon>
    </lineage>
</organism>
<reference evidence="1 2" key="1">
    <citation type="journal article" date="2021" name="Int. J. Syst. Evol. Microbiol.">
        <title>Amazonocrinis nigriterrae gen. nov., sp. nov., Atlanticothrix silvestris gen. nov., sp. nov. and Dendronalium phyllosphericum gen. nov., sp. nov., nostocacean cyanobacteria from Brazilian environments.</title>
        <authorList>
            <person name="Alvarenga D.O."/>
            <person name="Andreote A.P.D."/>
            <person name="Branco L.H.Z."/>
            <person name="Delbaje E."/>
            <person name="Cruz R.B."/>
            <person name="Varani A.M."/>
            <person name="Fiore M.F."/>
        </authorList>
    </citation>
    <scope>NUCLEOTIDE SEQUENCE [LARGE SCALE GENOMIC DNA]</scope>
    <source>
        <strain evidence="1 2">CENA369</strain>
    </source>
</reference>
<dbReference type="AlphaFoldDB" id="A0A8J7LFK6"/>
<dbReference type="Proteomes" id="UP000662314">
    <property type="component" value="Unassembled WGS sequence"/>
</dbReference>
<protein>
    <submittedName>
        <fullName evidence="1">Uncharacterized protein</fullName>
    </submittedName>
</protein>
<proteinExistence type="predicted"/>
<sequence length="56" mass="6202">MKNKALALRNGNGHMNTEASCLSNENFERWRSAIGISVQCPPTKAKCVNHRATELC</sequence>